<dbReference type="AlphaFoldDB" id="A0A368Z9Q2"/>
<dbReference type="Proteomes" id="UP000253345">
    <property type="component" value="Unassembled WGS sequence"/>
</dbReference>
<dbReference type="GO" id="GO:0030295">
    <property type="term" value="F:protein kinase activator activity"/>
    <property type="evidence" value="ECO:0007669"/>
    <property type="project" value="TreeGrafter"/>
</dbReference>
<dbReference type="Gene3D" id="3.40.930.10">
    <property type="entry name" value="Mannitol-specific EII, Chain A"/>
    <property type="match status" value="1"/>
</dbReference>
<dbReference type="PROSITE" id="PS51094">
    <property type="entry name" value="PTS_EIIA_TYPE_2"/>
    <property type="match status" value="1"/>
</dbReference>
<feature type="domain" description="PTS EIIA type-2" evidence="1">
    <location>
        <begin position="10"/>
        <end position="153"/>
    </location>
</feature>
<dbReference type="EMBL" id="QPJL01000002">
    <property type="protein sequence ID" value="RCW88206.1"/>
    <property type="molecule type" value="Genomic_DNA"/>
</dbReference>
<organism evidence="2 3">
    <name type="scientific">Paracoccus lutimaris</name>
    <dbReference type="NCBI Taxonomy" id="1490030"/>
    <lineage>
        <taxon>Bacteria</taxon>
        <taxon>Pseudomonadati</taxon>
        <taxon>Pseudomonadota</taxon>
        <taxon>Alphaproteobacteria</taxon>
        <taxon>Rhodobacterales</taxon>
        <taxon>Paracoccaceae</taxon>
        <taxon>Paracoccus</taxon>
    </lineage>
</organism>
<protein>
    <submittedName>
        <fullName evidence="2">Phosphotransferase IIA-like nitrogen-regulatory protein PtsN</fullName>
    </submittedName>
</protein>
<keyword evidence="3" id="KW-1185">Reference proteome</keyword>
<dbReference type="CDD" id="cd00211">
    <property type="entry name" value="PTS_IIA_fru"/>
    <property type="match status" value="1"/>
</dbReference>
<dbReference type="PROSITE" id="PS00372">
    <property type="entry name" value="PTS_EIIA_TYPE_2_HIS"/>
    <property type="match status" value="1"/>
</dbReference>
<name>A0A368Z9Q2_9RHOB</name>
<dbReference type="GO" id="GO:0016740">
    <property type="term" value="F:transferase activity"/>
    <property type="evidence" value="ECO:0007669"/>
    <property type="project" value="UniProtKB-KW"/>
</dbReference>
<keyword evidence="2" id="KW-0808">Transferase</keyword>
<dbReference type="Pfam" id="PF00359">
    <property type="entry name" value="PTS_EIIA_2"/>
    <property type="match status" value="1"/>
</dbReference>
<evidence type="ECO:0000313" key="2">
    <source>
        <dbReference type="EMBL" id="RCW88206.1"/>
    </source>
</evidence>
<dbReference type="InterPro" id="IPR051541">
    <property type="entry name" value="PTS_SugarTrans_NitroReg"/>
</dbReference>
<sequence length="159" mass="17130">MISGDMQISDILSPAAVRTMSQITSKKRLFQEIAEQARAIYGVDAAQTLDALQERETLGPTGVGHGVALPHARLHGLDRVVGLFLRLEKPLDFDAVDRQPVDLIFGLLAPKNSGVDHLKALALVSRTLRDQDLRAKLRANEDPVALHAMLAAAPGIKAA</sequence>
<evidence type="ECO:0000259" key="1">
    <source>
        <dbReference type="PROSITE" id="PS51094"/>
    </source>
</evidence>
<reference evidence="2 3" key="1">
    <citation type="submission" date="2018-07" db="EMBL/GenBank/DDBJ databases">
        <title>Genomic Encyclopedia of Type Strains, Phase III (KMG-III): the genomes of soil and plant-associated and newly described type strains.</title>
        <authorList>
            <person name="Whitman W."/>
        </authorList>
    </citation>
    <scope>NUCLEOTIDE SEQUENCE [LARGE SCALE GENOMIC DNA]</scope>
    <source>
        <strain evidence="2 3">CECT 8525</strain>
    </source>
</reference>
<accession>A0A368Z9Q2</accession>
<evidence type="ECO:0000313" key="3">
    <source>
        <dbReference type="Proteomes" id="UP000253345"/>
    </source>
</evidence>
<proteinExistence type="predicted"/>
<comment type="caution">
    <text evidence="2">The sequence shown here is derived from an EMBL/GenBank/DDBJ whole genome shotgun (WGS) entry which is preliminary data.</text>
</comment>
<dbReference type="SUPFAM" id="SSF55804">
    <property type="entry name" value="Phoshotransferase/anion transport protein"/>
    <property type="match status" value="1"/>
</dbReference>
<dbReference type="PANTHER" id="PTHR47738">
    <property type="entry name" value="PTS SYSTEM FRUCTOSE-LIKE EIIA COMPONENT-RELATED"/>
    <property type="match status" value="1"/>
</dbReference>
<dbReference type="InterPro" id="IPR002178">
    <property type="entry name" value="PTS_EIIA_type-2_dom"/>
</dbReference>
<gene>
    <name evidence="2" type="ORF">DFP89_102136</name>
</gene>
<dbReference type="InterPro" id="IPR016152">
    <property type="entry name" value="PTrfase/Anion_transptr"/>
</dbReference>
<dbReference type="PANTHER" id="PTHR47738:SF1">
    <property type="entry name" value="NITROGEN REGULATORY PROTEIN"/>
    <property type="match status" value="1"/>
</dbReference>